<organism evidence="8 9">
    <name type="scientific">Symbiochloris irregularis</name>
    <dbReference type="NCBI Taxonomy" id="706552"/>
    <lineage>
        <taxon>Eukaryota</taxon>
        <taxon>Viridiplantae</taxon>
        <taxon>Chlorophyta</taxon>
        <taxon>core chlorophytes</taxon>
        <taxon>Trebouxiophyceae</taxon>
        <taxon>Trebouxiales</taxon>
        <taxon>Trebouxiaceae</taxon>
        <taxon>Symbiochloris</taxon>
    </lineage>
</organism>
<dbReference type="PROSITE" id="PS50234">
    <property type="entry name" value="VWFA"/>
    <property type="match status" value="1"/>
</dbReference>
<dbReference type="GO" id="GO:0070008">
    <property type="term" value="F:serine-type exopeptidase activity"/>
    <property type="evidence" value="ECO:0007669"/>
    <property type="project" value="InterPro"/>
</dbReference>
<protein>
    <recommendedName>
        <fullName evidence="7">VWFA domain-containing protein</fullName>
    </recommendedName>
</protein>
<dbReference type="EMBL" id="JALJOQ010000117">
    <property type="protein sequence ID" value="KAK9796283.1"/>
    <property type="molecule type" value="Genomic_DNA"/>
</dbReference>
<dbReference type="InterPro" id="IPR008758">
    <property type="entry name" value="Peptidase_S28"/>
</dbReference>
<dbReference type="AlphaFoldDB" id="A0AAW1NVI0"/>
<proteinExistence type="inferred from homology"/>
<dbReference type="InterPro" id="IPR042269">
    <property type="entry name" value="Ser_carbopepase_S28_SKS"/>
</dbReference>
<evidence type="ECO:0000256" key="1">
    <source>
        <dbReference type="ARBA" id="ARBA00011079"/>
    </source>
</evidence>
<evidence type="ECO:0000313" key="8">
    <source>
        <dbReference type="EMBL" id="KAK9796283.1"/>
    </source>
</evidence>
<dbReference type="Proteomes" id="UP001465755">
    <property type="component" value="Unassembled WGS sequence"/>
</dbReference>
<dbReference type="SUPFAM" id="SSF53474">
    <property type="entry name" value="alpha/beta-Hydrolases"/>
    <property type="match status" value="1"/>
</dbReference>
<feature type="signal peptide" evidence="6">
    <location>
        <begin position="1"/>
        <end position="22"/>
    </location>
</feature>
<feature type="domain" description="VWFA" evidence="7">
    <location>
        <begin position="494"/>
        <end position="581"/>
    </location>
</feature>
<dbReference type="SUPFAM" id="SSF53300">
    <property type="entry name" value="vWA-like"/>
    <property type="match status" value="1"/>
</dbReference>
<dbReference type="InterPro" id="IPR036465">
    <property type="entry name" value="vWFA_dom_sf"/>
</dbReference>
<evidence type="ECO:0000313" key="9">
    <source>
        <dbReference type="Proteomes" id="UP001465755"/>
    </source>
</evidence>
<reference evidence="8 9" key="1">
    <citation type="journal article" date="2024" name="Nat. Commun.">
        <title>Phylogenomics reveals the evolutionary origins of lichenization in chlorophyte algae.</title>
        <authorList>
            <person name="Puginier C."/>
            <person name="Libourel C."/>
            <person name="Otte J."/>
            <person name="Skaloud P."/>
            <person name="Haon M."/>
            <person name="Grisel S."/>
            <person name="Petersen M."/>
            <person name="Berrin J.G."/>
            <person name="Delaux P.M."/>
            <person name="Dal Grande F."/>
            <person name="Keller J."/>
        </authorList>
    </citation>
    <scope>NUCLEOTIDE SEQUENCE [LARGE SCALE GENOMIC DNA]</scope>
    <source>
        <strain evidence="8 9">SAG 2036</strain>
    </source>
</reference>
<dbReference type="InterPro" id="IPR029058">
    <property type="entry name" value="AB_hydrolase_fold"/>
</dbReference>
<dbReference type="Pfam" id="PF05577">
    <property type="entry name" value="Peptidase_S28"/>
    <property type="match status" value="1"/>
</dbReference>
<dbReference type="Gene3D" id="1.20.120.980">
    <property type="entry name" value="Serine carboxypeptidase S28, SKS domain"/>
    <property type="match status" value="1"/>
</dbReference>
<sequence length="581" mass="64080">MFQHILITLVAASCAGVAVGLASKDLPCPPQISSSKTLSGAECSAREEWFEGQLVDHLTWNNTRTWRQRYLISDSWFDKKQGPIFFYAGNEGSVMSYFKSCGLMWEQAADFGALLVFIEHRYYGESQPVGPQSITQDPTFLTVEQALADYANFIAHLKRSLGRPEAPLIAFGGSYGGMLAAWLRLKFPHLVQGAIAASSPLKSFISDFAFPAYDPSSFWKVVTQDASPEAGAAPKCRSNVQRTFEAIFALGQSQNGLDQLSEAFSTCAKLQEGQSKDLAYWIQGAWDAYAMGNYPFPSNYMGGTEEHPLPAWPMRAACSHLSGKLPDDADLLAAMRAAVSLIYNATLDAKCNDVGSLVGPAGPGLVWLYQWCTQGLAQELPYFPSRGDKHDMFWDQGPFDREGIDNQCIQMFNVTPRRDWIPIQYGASHLAASSNIILSNGLYDPWSSGGILEDLRSNNASQGRLNYLEASHKARGRQRGQEIQKLLVKGSTLDICFLVDCTSSMRGWIEMVKERVVSIMDDIRASFPDLQLRAAFVAYRDYEDKQNAQTFEFVDLNTSSSSFAEFVGSIKAVGGLQAAGR</sequence>
<dbReference type="GO" id="GO:0006508">
    <property type="term" value="P:proteolysis"/>
    <property type="evidence" value="ECO:0007669"/>
    <property type="project" value="UniProtKB-KW"/>
</dbReference>
<dbReference type="Gene3D" id="3.40.50.1820">
    <property type="entry name" value="alpha/beta hydrolase"/>
    <property type="match status" value="1"/>
</dbReference>
<comment type="similarity">
    <text evidence="1">Belongs to the peptidase S28 family.</text>
</comment>
<evidence type="ECO:0000256" key="3">
    <source>
        <dbReference type="ARBA" id="ARBA00022729"/>
    </source>
</evidence>
<evidence type="ECO:0000256" key="6">
    <source>
        <dbReference type="SAM" id="SignalP"/>
    </source>
</evidence>
<feature type="chain" id="PRO_5043620832" description="VWFA domain-containing protein" evidence="6">
    <location>
        <begin position="23"/>
        <end position="581"/>
    </location>
</feature>
<comment type="caution">
    <text evidence="8">The sequence shown here is derived from an EMBL/GenBank/DDBJ whole genome shotgun (WGS) entry which is preliminary data.</text>
</comment>
<keyword evidence="4" id="KW-0378">Hydrolase</keyword>
<dbReference type="PANTHER" id="PTHR11010:SF38">
    <property type="entry name" value="LYSOSOMAL PRO-X CARBOXYPEPTIDASE"/>
    <property type="match status" value="1"/>
</dbReference>
<evidence type="ECO:0000256" key="2">
    <source>
        <dbReference type="ARBA" id="ARBA00022670"/>
    </source>
</evidence>
<dbReference type="InterPro" id="IPR002035">
    <property type="entry name" value="VWF_A"/>
</dbReference>
<name>A0AAW1NVI0_9CHLO</name>
<dbReference type="GO" id="GO:0008239">
    <property type="term" value="F:dipeptidyl-peptidase activity"/>
    <property type="evidence" value="ECO:0007669"/>
    <property type="project" value="TreeGrafter"/>
</dbReference>
<accession>A0AAW1NVI0</accession>
<keyword evidence="5" id="KW-0325">Glycoprotein</keyword>
<gene>
    <name evidence="8" type="ORF">WJX73_004046</name>
</gene>
<keyword evidence="3 6" id="KW-0732">Signal</keyword>
<keyword evidence="2" id="KW-0645">Protease</keyword>
<evidence type="ECO:0000256" key="5">
    <source>
        <dbReference type="ARBA" id="ARBA00023180"/>
    </source>
</evidence>
<evidence type="ECO:0000259" key="7">
    <source>
        <dbReference type="PROSITE" id="PS50234"/>
    </source>
</evidence>
<keyword evidence="9" id="KW-1185">Reference proteome</keyword>
<dbReference type="PANTHER" id="PTHR11010">
    <property type="entry name" value="PROTEASE S28 PRO-X CARBOXYPEPTIDASE-RELATED"/>
    <property type="match status" value="1"/>
</dbReference>
<dbReference type="Gene3D" id="3.40.50.410">
    <property type="entry name" value="von Willebrand factor, type A domain"/>
    <property type="match status" value="1"/>
</dbReference>
<evidence type="ECO:0000256" key="4">
    <source>
        <dbReference type="ARBA" id="ARBA00022801"/>
    </source>
</evidence>